<name>A0A9E6ZX11_9HYPH</name>
<proteinExistence type="predicted"/>
<reference evidence="1" key="1">
    <citation type="submission" date="2021-09" db="EMBL/GenBank/DDBJ databases">
        <title>Network and meta-omics reveal the key degrader and cooperation patterns in an efficient 1,4-dioxane-degrading microbial community.</title>
        <authorList>
            <person name="Dai C."/>
        </authorList>
    </citation>
    <scope>NUCLEOTIDE SEQUENCE</scope>
    <source>
        <strain evidence="1">ZM13</strain>
    </source>
</reference>
<accession>A0A9E6ZX11</accession>
<evidence type="ECO:0000313" key="1">
    <source>
        <dbReference type="EMBL" id="UOK70170.1"/>
    </source>
</evidence>
<protein>
    <submittedName>
        <fullName evidence="1">Uncharacterized protein</fullName>
    </submittedName>
</protein>
<gene>
    <name evidence="1" type="ORF">K9D25_15735</name>
</gene>
<dbReference type="AlphaFoldDB" id="A0A9E6ZX11"/>
<dbReference type="RefSeq" id="WP_244376574.1">
    <property type="nucleotide sequence ID" value="NZ_CP083239.1"/>
</dbReference>
<dbReference type="EMBL" id="CP083239">
    <property type="protein sequence ID" value="UOK70170.1"/>
    <property type="molecule type" value="Genomic_DNA"/>
</dbReference>
<evidence type="ECO:0000313" key="2">
    <source>
        <dbReference type="Proteomes" id="UP000831684"/>
    </source>
</evidence>
<sequence>MTKRPAIGSAHEALDRMFDQIGREHGPNGAPSEGMILALGFLNIARSTLYRQMDPDQPGEFAFAHACQLAERFRCTEAAAYLAACAGGFFVPAPPEGDAAVQLTAEAMRETSEAAAKIFASAAMDSDGGVEITPAEARAALPDVRDALMAMSSLYARLSAKANGGR</sequence>
<dbReference type="KEGG" id="apol:K9D25_15735"/>
<dbReference type="Proteomes" id="UP000831684">
    <property type="component" value="Chromosome"/>
</dbReference>
<organism evidence="1 2">
    <name type="scientific">Ancylobacter polymorphus</name>
    <dbReference type="NCBI Taxonomy" id="223390"/>
    <lineage>
        <taxon>Bacteria</taxon>
        <taxon>Pseudomonadati</taxon>
        <taxon>Pseudomonadota</taxon>
        <taxon>Alphaproteobacteria</taxon>
        <taxon>Hyphomicrobiales</taxon>
        <taxon>Xanthobacteraceae</taxon>
        <taxon>Ancylobacter</taxon>
    </lineage>
</organism>